<dbReference type="RefSeq" id="XP_058338398.1">
    <property type="nucleotide sequence ID" value="XM_058490786.1"/>
</dbReference>
<evidence type="ECO:0000313" key="6">
    <source>
        <dbReference type="Proteomes" id="UP001234581"/>
    </source>
</evidence>
<feature type="compositionally biased region" description="Polar residues" evidence="4">
    <location>
        <begin position="70"/>
        <end position="86"/>
    </location>
</feature>
<dbReference type="Proteomes" id="UP001234581">
    <property type="component" value="Unassembled WGS sequence"/>
</dbReference>
<sequence>MDDLRQLNSRDPQTYNIEALAAKFHISHDAVKRILKSKFKPDQEIARRQEDKRYKAMGERQRAFRKHDNNNATAKGSRGGSSQQLP</sequence>
<dbReference type="AlphaFoldDB" id="A0AAD7UTW1"/>
<keyword evidence="6" id="KW-1185">Reference proteome</keyword>
<feature type="compositionally biased region" description="Basic and acidic residues" evidence="4">
    <location>
        <begin position="42"/>
        <end position="69"/>
    </location>
</feature>
<comment type="function">
    <text evidence="1">Required for respiratory activity and maintenance and expression of the mitochondrial genome.</text>
</comment>
<comment type="caution">
    <text evidence="5">The sequence shown here is derived from an EMBL/GenBank/DDBJ whole genome shotgun (WGS) entry which is preliminary data.</text>
</comment>
<evidence type="ECO:0000256" key="3">
    <source>
        <dbReference type="ARBA" id="ARBA00013566"/>
    </source>
</evidence>
<comment type="similarity">
    <text evidence="2">Belongs to the RRG9 family.</text>
</comment>
<dbReference type="Pfam" id="PF06413">
    <property type="entry name" value="Neugrin"/>
    <property type="match status" value="1"/>
</dbReference>
<dbReference type="InterPro" id="IPR010487">
    <property type="entry name" value="NGRN/Rrg9"/>
</dbReference>
<reference evidence="5 6" key="1">
    <citation type="submission" date="2023-03" db="EMBL/GenBank/DDBJ databases">
        <title>Genome sequence of Lichtheimia ornata CBS 291.66.</title>
        <authorList>
            <person name="Mohabir J.T."/>
            <person name="Shea T.P."/>
            <person name="Kurbessoian T."/>
            <person name="Berby B."/>
            <person name="Fontaine J."/>
            <person name="Livny J."/>
            <person name="Gnirke A."/>
            <person name="Stajich J.E."/>
            <person name="Cuomo C.A."/>
        </authorList>
    </citation>
    <scope>NUCLEOTIDE SEQUENCE [LARGE SCALE GENOMIC DNA]</scope>
    <source>
        <strain evidence="5">CBS 291.66</strain>
    </source>
</reference>
<dbReference type="GO" id="GO:0005634">
    <property type="term" value="C:nucleus"/>
    <property type="evidence" value="ECO:0007669"/>
    <property type="project" value="TreeGrafter"/>
</dbReference>
<evidence type="ECO:0000256" key="2">
    <source>
        <dbReference type="ARBA" id="ARBA00010895"/>
    </source>
</evidence>
<gene>
    <name evidence="5" type="ORF">O0I10_010812</name>
</gene>
<proteinExistence type="inferred from homology"/>
<dbReference type="EMBL" id="JARTCD010000077">
    <property type="protein sequence ID" value="KAJ8653484.1"/>
    <property type="molecule type" value="Genomic_DNA"/>
</dbReference>
<evidence type="ECO:0000256" key="1">
    <source>
        <dbReference type="ARBA" id="ARBA00003548"/>
    </source>
</evidence>
<evidence type="ECO:0000256" key="4">
    <source>
        <dbReference type="SAM" id="MobiDB-lite"/>
    </source>
</evidence>
<name>A0AAD7UTW1_9FUNG</name>
<feature type="region of interest" description="Disordered" evidence="4">
    <location>
        <begin position="42"/>
        <end position="86"/>
    </location>
</feature>
<dbReference type="PANTHER" id="PTHR13475:SF3">
    <property type="entry name" value="NEUGRIN"/>
    <property type="match status" value="1"/>
</dbReference>
<dbReference type="PANTHER" id="PTHR13475">
    <property type="entry name" value="NEUGRIN"/>
    <property type="match status" value="1"/>
</dbReference>
<evidence type="ECO:0000313" key="5">
    <source>
        <dbReference type="EMBL" id="KAJ8653484.1"/>
    </source>
</evidence>
<organism evidence="5 6">
    <name type="scientific">Lichtheimia ornata</name>
    <dbReference type="NCBI Taxonomy" id="688661"/>
    <lineage>
        <taxon>Eukaryota</taxon>
        <taxon>Fungi</taxon>
        <taxon>Fungi incertae sedis</taxon>
        <taxon>Mucoromycota</taxon>
        <taxon>Mucoromycotina</taxon>
        <taxon>Mucoromycetes</taxon>
        <taxon>Mucorales</taxon>
        <taxon>Lichtheimiaceae</taxon>
        <taxon>Lichtheimia</taxon>
    </lineage>
</organism>
<protein>
    <recommendedName>
        <fullName evidence="3">Required for respiratory growth protein 9, mitochondrial</fullName>
    </recommendedName>
</protein>
<dbReference type="GeneID" id="83218214"/>
<accession>A0AAD7UTW1</accession>